<gene>
    <name evidence="2" type="ORF">FSB_LOCUS31183</name>
</gene>
<protein>
    <submittedName>
        <fullName evidence="2">Uncharacterized protein</fullName>
    </submittedName>
</protein>
<feature type="compositionally biased region" description="Basic residues" evidence="1">
    <location>
        <begin position="65"/>
        <end position="76"/>
    </location>
</feature>
<feature type="region of interest" description="Disordered" evidence="1">
    <location>
        <begin position="1"/>
        <end position="134"/>
    </location>
</feature>
<evidence type="ECO:0000313" key="2">
    <source>
        <dbReference type="EMBL" id="SPD03301.1"/>
    </source>
</evidence>
<name>A0A2N9GVA5_FAGSY</name>
<organism evidence="2">
    <name type="scientific">Fagus sylvatica</name>
    <name type="common">Beechnut</name>
    <dbReference type="NCBI Taxonomy" id="28930"/>
    <lineage>
        <taxon>Eukaryota</taxon>
        <taxon>Viridiplantae</taxon>
        <taxon>Streptophyta</taxon>
        <taxon>Embryophyta</taxon>
        <taxon>Tracheophyta</taxon>
        <taxon>Spermatophyta</taxon>
        <taxon>Magnoliopsida</taxon>
        <taxon>eudicotyledons</taxon>
        <taxon>Gunneridae</taxon>
        <taxon>Pentapetalae</taxon>
        <taxon>rosids</taxon>
        <taxon>fabids</taxon>
        <taxon>Fagales</taxon>
        <taxon>Fagaceae</taxon>
        <taxon>Fagus</taxon>
    </lineage>
</organism>
<feature type="compositionally biased region" description="Polar residues" evidence="1">
    <location>
        <begin position="125"/>
        <end position="134"/>
    </location>
</feature>
<proteinExistence type="predicted"/>
<feature type="compositionally biased region" description="Polar residues" evidence="1">
    <location>
        <begin position="1"/>
        <end position="12"/>
    </location>
</feature>
<dbReference type="EMBL" id="OIVN01002401">
    <property type="protein sequence ID" value="SPD03301.1"/>
    <property type="molecule type" value="Genomic_DNA"/>
</dbReference>
<sequence>MADTDTYYSSPLSKDKKRPISEYVVPDSEDEGEQELKHKFESQSHLRKAAPSHREKSEINDVPVLKKKKTSSKPKPKPNVTVSSVAPDANPDSTSQHPKKKKKKKKNDDRAVSPSFPDLHPQTPDPSQSQNLDANSELICQSFSERLDELDVKLQWLPREEVAKLMELWKNVKAAEFEFRELESLFNNQVFKAAFNVFNPR</sequence>
<evidence type="ECO:0000256" key="1">
    <source>
        <dbReference type="SAM" id="MobiDB-lite"/>
    </source>
</evidence>
<feature type="compositionally biased region" description="Basic and acidic residues" evidence="1">
    <location>
        <begin position="34"/>
        <end position="44"/>
    </location>
</feature>
<reference evidence="2" key="1">
    <citation type="submission" date="2018-02" db="EMBL/GenBank/DDBJ databases">
        <authorList>
            <person name="Cohen D.B."/>
            <person name="Kent A.D."/>
        </authorList>
    </citation>
    <scope>NUCLEOTIDE SEQUENCE</scope>
</reference>
<accession>A0A2N9GVA5</accession>
<dbReference type="AlphaFoldDB" id="A0A2N9GVA5"/>